<dbReference type="KEGG" id="msk:MSUIS_06380"/>
<evidence type="ECO:0000313" key="2">
    <source>
        <dbReference type="EMBL" id="CBZ40731.1"/>
    </source>
</evidence>
<sequence>MGVLTPLSIFLGEVSEETDKNKTSKSKEMEEILSSISSSEEKLKALFKKHLEIMSKLTETFEKLSKLNKSRMDYTAAQGILNNLDNLLSQLDQKVFESWKKSFSNFVCAIDNKGQTCSEGSRTSEELSSSSWGGGTEGQEGAKAKKTLEEVKEKLSEEVKKLNLILNQNMYLRMDLSERKIDLNKFISFLGININFLDWLSRDLLKKSNNVQEDTKNQTEQLNKLKKFLVVLSKEWENLKNQVIVFTNYKGLVNTAICKNTESTDSSKCVSPQQSQ</sequence>
<accession>F0V250</accession>
<name>F0V250_MYCS3</name>
<dbReference type="HOGENOM" id="CLU_1007692_0_0_14"/>
<gene>
    <name evidence="2" type="ORF">MSUIS_06380</name>
</gene>
<dbReference type="Proteomes" id="UP000008645">
    <property type="component" value="Chromosome"/>
</dbReference>
<evidence type="ECO:0000313" key="3">
    <source>
        <dbReference type="Proteomes" id="UP000008645"/>
    </source>
</evidence>
<organism evidence="2 3">
    <name type="scientific">Mycoplasma suis (strain KI_3806)</name>
    <dbReference type="NCBI Taxonomy" id="708248"/>
    <lineage>
        <taxon>Bacteria</taxon>
        <taxon>Bacillati</taxon>
        <taxon>Mycoplasmatota</taxon>
        <taxon>Mollicutes</taxon>
        <taxon>Mycoplasmataceae</taxon>
        <taxon>Mycoplasma</taxon>
    </lineage>
</organism>
<dbReference type="EMBL" id="FQ790233">
    <property type="protein sequence ID" value="CBZ40731.1"/>
    <property type="molecule type" value="Genomic_DNA"/>
</dbReference>
<protein>
    <submittedName>
        <fullName evidence="2">Uncharacterized protein</fullName>
    </submittedName>
</protein>
<dbReference type="AlphaFoldDB" id="F0V250"/>
<feature type="region of interest" description="Disordered" evidence="1">
    <location>
        <begin position="115"/>
        <end position="143"/>
    </location>
</feature>
<feature type="compositionally biased region" description="Low complexity" evidence="1">
    <location>
        <begin position="118"/>
        <end position="131"/>
    </location>
</feature>
<proteinExistence type="predicted"/>
<reference evidence="2 3" key="1">
    <citation type="journal article" date="2011" name="J. Bacteriol.">
        <title>Complete genome sequence of the hemotrophic Mycoplasma suis strain KI3806.</title>
        <authorList>
            <person name="Oehlerking J."/>
            <person name="Kube M."/>
            <person name="Felder K.M."/>
            <person name="Matter D."/>
            <person name="Wittenbrink M.M."/>
            <person name="Schwarzenbach S."/>
            <person name="Kramer M.M."/>
            <person name="Hoelzle K."/>
            <person name="Hoelzle L.E."/>
        </authorList>
    </citation>
    <scope>NUCLEOTIDE SEQUENCE [LARGE SCALE GENOMIC DNA]</scope>
    <source>
        <strain evidence="3">KI_3806</strain>
    </source>
</reference>
<evidence type="ECO:0000256" key="1">
    <source>
        <dbReference type="SAM" id="MobiDB-lite"/>
    </source>
</evidence>